<name>A0A0R1V5I9_9LACO</name>
<dbReference type="Gene3D" id="1.10.10.10">
    <property type="entry name" value="Winged helix-like DNA-binding domain superfamily/Winged helix DNA-binding domain"/>
    <property type="match status" value="1"/>
</dbReference>
<keyword evidence="3" id="KW-0238">DNA-binding</keyword>
<gene>
    <name evidence="6" type="ORF">FC60_GL001006</name>
</gene>
<dbReference type="PROSITE" id="PS50931">
    <property type="entry name" value="HTH_LYSR"/>
    <property type="match status" value="1"/>
</dbReference>
<dbReference type="Proteomes" id="UP000051739">
    <property type="component" value="Unassembled WGS sequence"/>
</dbReference>
<dbReference type="GO" id="GO:0003700">
    <property type="term" value="F:DNA-binding transcription factor activity"/>
    <property type="evidence" value="ECO:0007669"/>
    <property type="project" value="InterPro"/>
</dbReference>
<evidence type="ECO:0000313" key="7">
    <source>
        <dbReference type="Proteomes" id="UP000051739"/>
    </source>
</evidence>
<dbReference type="InterPro" id="IPR000847">
    <property type="entry name" value="LysR_HTH_N"/>
</dbReference>
<dbReference type="SUPFAM" id="SSF46785">
    <property type="entry name" value="Winged helix' DNA-binding domain"/>
    <property type="match status" value="1"/>
</dbReference>
<evidence type="ECO:0000313" key="6">
    <source>
        <dbReference type="EMBL" id="KRM00791.1"/>
    </source>
</evidence>
<comment type="similarity">
    <text evidence="1">Belongs to the LysR transcriptional regulatory family.</text>
</comment>
<evidence type="ECO:0000256" key="4">
    <source>
        <dbReference type="ARBA" id="ARBA00023163"/>
    </source>
</evidence>
<dbReference type="AlphaFoldDB" id="A0A0R1V5I9"/>
<evidence type="ECO:0000256" key="2">
    <source>
        <dbReference type="ARBA" id="ARBA00023015"/>
    </source>
</evidence>
<keyword evidence="7" id="KW-1185">Reference proteome</keyword>
<sequence length="310" mass="35560">MSMNLRHLTFFIELARTQHMGKAAANLNISQPSLSYAIRKLENELGSPLFEPNGRNIKLTKIGELILPYIKSSVTNLEYTKSLVNQLMDPSSGQVSFEFTYTLGEELVPSLLKAFFSIKQNQNIHVDMIQDNTYQVLRDLEDEKTDLVICTFADQLDGRPTNNIFQFTPLLNQEIVLAVPAKHPLAKKRHVHVSDLNDQPFIAYSYLSGLRVLMNEILEQHHTTPDFQYELEEDQSVIGFVKHGLGIALTPNTTLVDQDVVLKHLEDNQVIHKLYLVTKREHLLTPYAVRLRNYITNYCHQRYVDKGLLL</sequence>
<dbReference type="GO" id="GO:0003677">
    <property type="term" value="F:DNA binding"/>
    <property type="evidence" value="ECO:0007669"/>
    <property type="project" value="UniProtKB-KW"/>
</dbReference>
<dbReference type="PANTHER" id="PTHR30419:SF28">
    <property type="entry name" value="HTH-TYPE TRANSCRIPTIONAL REGULATOR BSDA"/>
    <property type="match status" value="1"/>
</dbReference>
<dbReference type="InterPro" id="IPR036390">
    <property type="entry name" value="WH_DNA-bd_sf"/>
</dbReference>
<comment type="caution">
    <text evidence="6">The sequence shown here is derived from an EMBL/GenBank/DDBJ whole genome shotgun (WGS) entry which is preliminary data.</text>
</comment>
<organism evidence="6 7">
    <name type="scientific">Limosilactobacillus gastricus DSM 16045</name>
    <dbReference type="NCBI Taxonomy" id="1423749"/>
    <lineage>
        <taxon>Bacteria</taxon>
        <taxon>Bacillati</taxon>
        <taxon>Bacillota</taxon>
        <taxon>Bacilli</taxon>
        <taxon>Lactobacillales</taxon>
        <taxon>Lactobacillaceae</taxon>
        <taxon>Limosilactobacillus</taxon>
    </lineage>
</organism>
<dbReference type="Gene3D" id="3.40.190.290">
    <property type="match status" value="1"/>
</dbReference>
<dbReference type="EMBL" id="AZFN01000026">
    <property type="protein sequence ID" value="KRM00791.1"/>
    <property type="molecule type" value="Genomic_DNA"/>
</dbReference>
<dbReference type="Pfam" id="PF03466">
    <property type="entry name" value="LysR_substrate"/>
    <property type="match status" value="1"/>
</dbReference>
<keyword evidence="4" id="KW-0804">Transcription</keyword>
<dbReference type="PANTHER" id="PTHR30419">
    <property type="entry name" value="HTH-TYPE TRANSCRIPTIONAL REGULATOR YBHD"/>
    <property type="match status" value="1"/>
</dbReference>
<feature type="domain" description="HTH lysR-type" evidence="5">
    <location>
        <begin position="3"/>
        <end position="60"/>
    </location>
</feature>
<dbReference type="InterPro" id="IPR005119">
    <property type="entry name" value="LysR_subst-bd"/>
</dbReference>
<dbReference type="GO" id="GO:0005829">
    <property type="term" value="C:cytosol"/>
    <property type="evidence" value="ECO:0007669"/>
    <property type="project" value="TreeGrafter"/>
</dbReference>
<evidence type="ECO:0000259" key="5">
    <source>
        <dbReference type="PROSITE" id="PS50931"/>
    </source>
</evidence>
<accession>A0A0R1V5I9</accession>
<reference evidence="6 7" key="1">
    <citation type="journal article" date="2015" name="Genome Announc.">
        <title>Expanding the biotechnology potential of lactobacilli through comparative genomics of 213 strains and associated genera.</title>
        <authorList>
            <person name="Sun Z."/>
            <person name="Harris H.M."/>
            <person name="McCann A."/>
            <person name="Guo C."/>
            <person name="Argimon S."/>
            <person name="Zhang W."/>
            <person name="Yang X."/>
            <person name="Jeffery I.B."/>
            <person name="Cooney J.C."/>
            <person name="Kagawa T.F."/>
            <person name="Liu W."/>
            <person name="Song Y."/>
            <person name="Salvetti E."/>
            <person name="Wrobel A."/>
            <person name="Rasinkangas P."/>
            <person name="Parkhill J."/>
            <person name="Rea M.C."/>
            <person name="O'Sullivan O."/>
            <person name="Ritari J."/>
            <person name="Douillard F.P."/>
            <person name="Paul Ross R."/>
            <person name="Yang R."/>
            <person name="Briner A.E."/>
            <person name="Felis G.E."/>
            <person name="de Vos W.M."/>
            <person name="Barrangou R."/>
            <person name="Klaenhammer T.R."/>
            <person name="Caufield P.W."/>
            <person name="Cui Y."/>
            <person name="Zhang H."/>
            <person name="O'Toole P.W."/>
        </authorList>
    </citation>
    <scope>NUCLEOTIDE SEQUENCE [LARGE SCALE GENOMIC DNA]</scope>
    <source>
        <strain evidence="6 7">DSM 16045</strain>
    </source>
</reference>
<dbReference type="PATRIC" id="fig|1423749.3.peg.1020"/>
<dbReference type="Pfam" id="PF00126">
    <property type="entry name" value="HTH_1"/>
    <property type="match status" value="1"/>
</dbReference>
<protein>
    <submittedName>
        <fullName evidence="6">LysR substrate binding domain protein</fullName>
    </submittedName>
</protein>
<dbReference type="PRINTS" id="PR00039">
    <property type="entry name" value="HTHLYSR"/>
</dbReference>
<proteinExistence type="inferred from homology"/>
<keyword evidence="2" id="KW-0805">Transcription regulation</keyword>
<dbReference type="InterPro" id="IPR036388">
    <property type="entry name" value="WH-like_DNA-bd_sf"/>
</dbReference>
<evidence type="ECO:0000256" key="1">
    <source>
        <dbReference type="ARBA" id="ARBA00009437"/>
    </source>
</evidence>
<dbReference type="SUPFAM" id="SSF53850">
    <property type="entry name" value="Periplasmic binding protein-like II"/>
    <property type="match status" value="1"/>
</dbReference>
<evidence type="ECO:0000256" key="3">
    <source>
        <dbReference type="ARBA" id="ARBA00023125"/>
    </source>
</evidence>
<dbReference type="InterPro" id="IPR050950">
    <property type="entry name" value="HTH-type_LysR_regulators"/>
</dbReference>
<dbReference type="FunFam" id="1.10.10.10:FF:000001">
    <property type="entry name" value="LysR family transcriptional regulator"/>
    <property type="match status" value="1"/>
</dbReference>